<dbReference type="EMBL" id="JBANRG010000001">
    <property type="protein sequence ID" value="KAK7472102.1"/>
    <property type="molecule type" value="Genomic_DNA"/>
</dbReference>
<dbReference type="PANTHER" id="PTHR28532">
    <property type="entry name" value="GEO13458P1"/>
    <property type="match status" value="1"/>
</dbReference>
<proteinExistence type="inferred from homology"/>
<evidence type="ECO:0000256" key="1">
    <source>
        <dbReference type="ARBA" id="ARBA00038090"/>
    </source>
</evidence>
<dbReference type="Proteomes" id="UP001498398">
    <property type="component" value="Unassembled WGS sequence"/>
</dbReference>
<evidence type="ECO:0000313" key="3">
    <source>
        <dbReference type="EMBL" id="KAK7472102.1"/>
    </source>
</evidence>
<protein>
    <recommendedName>
        <fullName evidence="2">Essential protein Yae1 N-terminal domain-containing protein</fullName>
    </recommendedName>
</protein>
<feature type="domain" description="Essential protein Yae1 N-terminal" evidence="2">
    <location>
        <begin position="20"/>
        <end position="58"/>
    </location>
</feature>
<comment type="caution">
    <text evidence="3">The sequence shown here is derived from an EMBL/GenBank/DDBJ whole genome shotgun (WGS) entry which is preliminary data.</text>
</comment>
<keyword evidence="4" id="KW-1185">Reference proteome</keyword>
<gene>
    <name evidence="3" type="ORF">VKT23_000221</name>
</gene>
<evidence type="ECO:0000259" key="2">
    <source>
        <dbReference type="Pfam" id="PF09811"/>
    </source>
</evidence>
<accession>A0ABR1K4Q1</accession>
<dbReference type="Pfam" id="PF09811">
    <property type="entry name" value="Yae1_N"/>
    <property type="match status" value="1"/>
</dbReference>
<organism evidence="3 4">
    <name type="scientific">Marasmiellus scandens</name>
    <dbReference type="NCBI Taxonomy" id="2682957"/>
    <lineage>
        <taxon>Eukaryota</taxon>
        <taxon>Fungi</taxon>
        <taxon>Dikarya</taxon>
        <taxon>Basidiomycota</taxon>
        <taxon>Agaricomycotina</taxon>
        <taxon>Agaricomycetes</taxon>
        <taxon>Agaricomycetidae</taxon>
        <taxon>Agaricales</taxon>
        <taxon>Marasmiineae</taxon>
        <taxon>Omphalotaceae</taxon>
        <taxon>Marasmiellus</taxon>
    </lineage>
</organism>
<dbReference type="PANTHER" id="PTHR28532:SF1">
    <property type="entry name" value="ORAL CANCER OVEREXPRESSED 1"/>
    <property type="match status" value="1"/>
</dbReference>
<sequence length="141" mass="16343">MSSFDLESLVHLEETFYDDGYQDGFAHGRIHGLIEGRALGREKGFEMWEEIGFYEGFAMVWRSILVKDGRQEERAYQHVKNLLNLISQFPRVNPSNIELVSEGETADIPKLFRQIRSKYKALCSTVNARSREFDPTSDQSY</sequence>
<dbReference type="InterPro" id="IPR019191">
    <property type="entry name" value="Essential_protein_Yae1_N"/>
</dbReference>
<dbReference type="InterPro" id="IPR052436">
    <property type="entry name" value="LTO1_adapter"/>
</dbReference>
<reference evidence="3 4" key="1">
    <citation type="submission" date="2024-01" db="EMBL/GenBank/DDBJ databases">
        <title>A draft genome for the cacao thread blight pathogen Marasmiellus scandens.</title>
        <authorList>
            <person name="Baruah I.K."/>
            <person name="Leung J."/>
            <person name="Bukari Y."/>
            <person name="Amoako-Attah I."/>
            <person name="Meinhardt L.W."/>
            <person name="Bailey B.A."/>
            <person name="Cohen S.P."/>
        </authorList>
    </citation>
    <scope>NUCLEOTIDE SEQUENCE [LARGE SCALE GENOMIC DNA]</scope>
    <source>
        <strain evidence="3 4">GH-19</strain>
    </source>
</reference>
<evidence type="ECO:0000313" key="4">
    <source>
        <dbReference type="Proteomes" id="UP001498398"/>
    </source>
</evidence>
<name>A0ABR1K4Q1_9AGAR</name>
<comment type="similarity">
    <text evidence="1">Belongs to the LTO1 family.</text>
</comment>